<dbReference type="PANTHER" id="PTHR46572">
    <property type="entry name" value="RHO1 GDP-GTP EXCHANGE PROTEIN 1-RELATED"/>
    <property type="match status" value="1"/>
</dbReference>
<dbReference type="OrthoDB" id="2272012at2759"/>
<evidence type="ECO:0000259" key="2">
    <source>
        <dbReference type="PROSITE" id="PS50010"/>
    </source>
</evidence>
<evidence type="ECO:0000256" key="1">
    <source>
        <dbReference type="SAM" id="MobiDB-lite"/>
    </source>
</evidence>
<dbReference type="InParanoid" id="L2GJN5"/>
<sequence length="539" mass="63340">MFERSKQFMTNCHKRIEALAELYESERSYINDLVLWEDLLRTSFIGATTFESAQYTIVDTIMKDSERIKGKHLSMFIELKQKNQEALGHATLKHQGPVTSDMISELENFPEELKQVEDMKLEYFSVFERLAEDNECYIKYTQNLPRAEYEFERLMATDKRFNRSVTDFLINHDLIDLGIRNFFYRPSVKISRYPILLKAIAKHESDQEKQRRYFQLIRTMDNLAKKIDWEYKIRSEFFTTFMLAYRLVYNENIKSKFSLGLIYKKTKLIKEGKLIVKKSKLDPASYKHVFIFNRVILICLSIDGPYQNIIIDDDPIFLSRAYMLKNVEGFAAGENLGELYPIFIAQRENRSIKAFYFEDESTRDLYYYKINRAIQTIKKDMNVGIGIKKVADFKDELLCYCKPETSQGNFIGLQDRDHDESYFDYSSMADLNSSMLAEKSNHNGMEMEKEKSVVAEEDIAAVVANEMPGYTKNENAKVSEKKKTVIPEQDNSTVSKNEEPMKIKEEISIETEKTNYYIMHQTVKRENQQQCIVQQRPIV</sequence>
<proteinExistence type="predicted"/>
<dbReference type="AlphaFoldDB" id="L2GJN5"/>
<dbReference type="STRING" id="993615.L2GJN5"/>
<name>L2GJN5_VITCO</name>
<dbReference type="GeneID" id="19882569"/>
<dbReference type="SMART" id="SM00325">
    <property type="entry name" value="RhoGEF"/>
    <property type="match status" value="1"/>
</dbReference>
<dbReference type="InterPro" id="IPR000219">
    <property type="entry name" value="DH_dom"/>
</dbReference>
<gene>
    <name evidence="3" type="ORF">VICG_01859</name>
</gene>
<organism evidence="3 4">
    <name type="scientific">Vittaforma corneae (strain ATCC 50505)</name>
    <name type="common">Microsporidian parasite</name>
    <name type="synonym">Nosema corneum</name>
    <dbReference type="NCBI Taxonomy" id="993615"/>
    <lineage>
        <taxon>Eukaryota</taxon>
        <taxon>Fungi</taxon>
        <taxon>Fungi incertae sedis</taxon>
        <taxon>Microsporidia</taxon>
        <taxon>Nosematidae</taxon>
        <taxon>Vittaforma</taxon>
    </lineage>
</organism>
<dbReference type="VEuPathDB" id="MicrosporidiaDB:VICG_01859"/>
<feature type="compositionally biased region" description="Basic and acidic residues" evidence="1">
    <location>
        <begin position="475"/>
        <end position="485"/>
    </location>
</feature>
<dbReference type="PANTHER" id="PTHR46572:SF1">
    <property type="entry name" value="RHO1 GUANINE NUCLEOTIDE EXCHANGE FACTOR TUS1"/>
    <property type="match status" value="1"/>
</dbReference>
<feature type="domain" description="DH" evidence="2">
    <location>
        <begin position="14"/>
        <end position="230"/>
    </location>
</feature>
<reference evidence="4" key="1">
    <citation type="submission" date="2011-05" db="EMBL/GenBank/DDBJ databases">
        <title>The genome sequence of Vittaforma corneae strain ATCC 50505.</title>
        <authorList>
            <consortium name="The Broad Institute Genome Sequencing Platform"/>
            <person name="Cuomo C."/>
            <person name="Didier E."/>
            <person name="Bowers L."/>
            <person name="Young S.K."/>
            <person name="Zeng Q."/>
            <person name="Gargeya S."/>
            <person name="Fitzgerald M."/>
            <person name="Haas B."/>
            <person name="Abouelleil A."/>
            <person name="Alvarado L."/>
            <person name="Arachchi H.M."/>
            <person name="Berlin A."/>
            <person name="Chapman S.B."/>
            <person name="Gearin G."/>
            <person name="Goldberg J."/>
            <person name="Griggs A."/>
            <person name="Gujja S."/>
            <person name="Hansen M."/>
            <person name="Heiman D."/>
            <person name="Howarth C."/>
            <person name="Larimer J."/>
            <person name="Lui A."/>
            <person name="MacDonald P.J.P."/>
            <person name="McCowen C."/>
            <person name="Montmayeur A."/>
            <person name="Murphy C."/>
            <person name="Neiman D."/>
            <person name="Pearson M."/>
            <person name="Priest M."/>
            <person name="Roberts A."/>
            <person name="Saif S."/>
            <person name="Shea T."/>
            <person name="Sisk P."/>
            <person name="Stolte C."/>
            <person name="Sykes S."/>
            <person name="Wortman J."/>
            <person name="Nusbaum C."/>
            <person name="Birren B."/>
        </authorList>
    </citation>
    <scope>NUCLEOTIDE SEQUENCE [LARGE SCALE GENOMIC DNA]</scope>
    <source>
        <strain evidence="4">ATCC 50505</strain>
    </source>
</reference>
<dbReference type="PROSITE" id="PS50010">
    <property type="entry name" value="DH_2"/>
    <property type="match status" value="1"/>
</dbReference>
<evidence type="ECO:0000313" key="4">
    <source>
        <dbReference type="Proteomes" id="UP000011082"/>
    </source>
</evidence>
<dbReference type="SUPFAM" id="SSF48065">
    <property type="entry name" value="DBL homology domain (DH-domain)"/>
    <property type="match status" value="1"/>
</dbReference>
<feature type="region of interest" description="Disordered" evidence="1">
    <location>
        <begin position="475"/>
        <end position="497"/>
    </location>
</feature>
<evidence type="ECO:0000313" key="3">
    <source>
        <dbReference type="EMBL" id="ELA41066.1"/>
    </source>
</evidence>
<protein>
    <recommendedName>
        <fullName evidence="2">DH domain-containing protein</fullName>
    </recommendedName>
</protein>
<dbReference type="InterPro" id="IPR052233">
    <property type="entry name" value="Rho-type_GEFs"/>
</dbReference>
<dbReference type="HOGENOM" id="CLU_505479_0_0_1"/>
<keyword evidence="4" id="KW-1185">Reference proteome</keyword>
<dbReference type="InterPro" id="IPR035899">
    <property type="entry name" value="DBL_dom_sf"/>
</dbReference>
<dbReference type="Gene3D" id="1.20.900.10">
    <property type="entry name" value="Dbl homology (DH) domain"/>
    <property type="match status" value="1"/>
</dbReference>
<dbReference type="GO" id="GO:0005085">
    <property type="term" value="F:guanyl-nucleotide exchange factor activity"/>
    <property type="evidence" value="ECO:0007669"/>
    <property type="project" value="InterPro"/>
</dbReference>
<dbReference type="Proteomes" id="UP000011082">
    <property type="component" value="Unassembled WGS sequence"/>
</dbReference>
<accession>L2GJN5</accession>
<dbReference type="Pfam" id="PF00621">
    <property type="entry name" value="RhoGEF"/>
    <property type="match status" value="1"/>
</dbReference>
<dbReference type="EMBL" id="JH370150">
    <property type="protein sequence ID" value="ELA41066.1"/>
    <property type="molecule type" value="Genomic_DNA"/>
</dbReference>
<dbReference type="RefSeq" id="XP_007605304.1">
    <property type="nucleotide sequence ID" value="XM_007605242.1"/>
</dbReference>